<gene>
    <name evidence="1" type="ORF">AWN73_15135</name>
</gene>
<evidence type="ECO:0008006" key="3">
    <source>
        <dbReference type="Google" id="ProtNLM"/>
    </source>
</evidence>
<dbReference type="RefSeq" id="WP_043666017.1">
    <property type="nucleotide sequence ID" value="NZ_JSEG01000020.1"/>
</dbReference>
<evidence type="ECO:0000313" key="1">
    <source>
        <dbReference type="EMBL" id="PPV13992.1"/>
    </source>
</evidence>
<accession>A0A2S7F9N2</accession>
<dbReference type="Proteomes" id="UP000238081">
    <property type="component" value="Unassembled WGS sequence"/>
</dbReference>
<protein>
    <recommendedName>
        <fullName evidence="3">Prophage pi2 protein 38</fullName>
    </recommendedName>
</protein>
<reference evidence="1 2" key="1">
    <citation type="submission" date="2016-01" db="EMBL/GenBank/DDBJ databases">
        <title>Characterization of the Clostridium difficile lineages that are prevalent in Hong Kong and China.</title>
        <authorList>
            <person name="Kwok J.S.-L."/>
            <person name="Lam W.-Y."/>
            <person name="Ip M."/>
            <person name="Chan T.-F."/>
            <person name="Hawkey P.M."/>
            <person name="Tsui S.K.-W."/>
        </authorList>
    </citation>
    <scope>NUCLEOTIDE SEQUENCE [LARGE SCALE GENOMIC DNA]</scope>
    <source>
        <strain evidence="1 2">300064</strain>
    </source>
</reference>
<dbReference type="AlphaFoldDB" id="A0A2S7F9N2"/>
<evidence type="ECO:0000313" key="2">
    <source>
        <dbReference type="Proteomes" id="UP000238081"/>
    </source>
</evidence>
<proteinExistence type="predicted"/>
<sequence>MTLSDIYTILKATGYPVAYSHFTDTPNNPLPNPPYITYVSAYSSNFKADNKIYHKLDNLQIELYTNKKDLQAEKILEDILYTNEIAYETTETWIDSEQLFQKIYEVRLI</sequence>
<comment type="caution">
    <text evidence="1">The sequence shown here is derived from an EMBL/GenBank/DDBJ whole genome shotgun (WGS) entry which is preliminary data.</text>
</comment>
<name>A0A2S7F9N2_CLOBU</name>
<dbReference type="EMBL" id="LRDH01000114">
    <property type="protein sequence ID" value="PPV13992.1"/>
    <property type="molecule type" value="Genomic_DNA"/>
</dbReference>
<organism evidence="1 2">
    <name type="scientific">Clostridium butyricum</name>
    <dbReference type="NCBI Taxonomy" id="1492"/>
    <lineage>
        <taxon>Bacteria</taxon>
        <taxon>Bacillati</taxon>
        <taxon>Bacillota</taxon>
        <taxon>Clostridia</taxon>
        <taxon>Eubacteriales</taxon>
        <taxon>Clostridiaceae</taxon>
        <taxon>Clostridium</taxon>
    </lineage>
</organism>